<feature type="compositionally biased region" description="Polar residues" evidence="1">
    <location>
        <begin position="193"/>
        <end position="202"/>
    </location>
</feature>
<sequence length="360" mass="41752">MLKAVAAALVLIVGAAVVLWYANTLNSWVLGGLIGGLAALLLSIPISLTLFSFLARRHEEQERARLQDEEFEEEPRSAMYVYRQAPERRARTIWIEEDDRYTPRNRGVWGEEGEYEEYEEERRYLPAPTRRELPPPFPRNQASDEYPAYRPPSTQRPRPTPRQLAPRDGESPSRRHTTRRLPNPAFPGYQPEMTRSQFQSQALRIARQEASQRSEDAAQDDSQGYRSRRPSSSLTNNRSTRKPPSSHGYRQTTRQLQDTDGSYRYTQRGRRIVDANPSPNSPYRAISEDEDLSAQKYHYREPETDVFPPDFMGTDLKKPLQRRAPYMYEDDPLKDELAQQLEPPITRRSSRNLTSSHDEE</sequence>
<feature type="compositionally biased region" description="Basic and acidic residues" evidence="1">
    <location>
        <begin position="120"/>
        <end position="133"/>
    </location>
</feature>
<evidence type="ECO:0000313" key="3">
    <source>
        <dbReference type="EMBL" id="GCE03664.1"/>
    </source>
</evidence>
<name>A0A401Z9W5_9CHLR</name>
<dbReference type="OrthoDB" id="159151at2"/>
<keyword evidence="4" id="KW-1185">Reference proteome</keyword>
<feature type="compositionally biased region" description="Low complexity" evidence="1">
    <location>
        <begin position="151"/>
        <end position="164"/>
    </location>
</feature>
<proteinExistence type="predicted"/>
<evidence type="ECO:0000256" key="1">
    <source>
        <dbReference type="SAM" id="MobiDB-lite"/>
    </source>
</evidence>
<feature type="region of interest" description="Disordered" evidence="1">
    <location>
        <begin position="326"/>
        <end position="360"/>
    </location>
</feature>
<feature type="compositionally biased region" description="Basic and acidic residues" evidence="1">
    <location>
        <begin position="206"/>
        <end position="216"/>
    </location>
</feature>
<evidence type="ECO:0000256" key="2">
    <source>
        <dbReference type="SAM" id="Phobius"/>
    </source>
</evidence>
<dbReference type="RefSeq" id="WP_126594911.1">
    <property type="nucleotide sequence ID" value="NZ_BIFQ01000001.1"/>
</dbReference>
<dbReference type="Proteomes" id="UP000287224">
    <property type="component" value="Unassembled WGS sequence"/>
</dbReference>
<feature type="compositionally biased region" description="Polar residues" evidence="1">
    <location>
        <begin position="220"/>
        <end position="238"/>
    </location>
</feature>
<organism evidence="3 4">
    <name type="scientific">Dictyobacter aurantiacus</name>
    <dbReference type="NCBI Taxonomy" id="1936993"/>
    <lineage>
        <taxon>Bacteria</taxon>
        <taxon>Bacillati</taxon>
        <taxon>Chloroflexota</taxon>
        <taxon>Ktedonobacteria</taxon>
        <taxon>Ktedonobacterales</taxon>
        <taxon>Dictyobacteraceae</taxon>
        <taxon>Dictyobacter</taxon>
    </lineage>
</organism>
<keyword evidence="2" id="KW-0472">Membrane</keyword>
<feature type="compositionally biased region" description="Polar residues" evidence="1">
    <location>
        <begin position="351"/>
        <end position="360"/>
    </location>
</feature>
<reference evidence="4" key="1">
    <citation type="submission" date="2018-12" db="EMBL/GenBank/DDBJ databases">
        <title>Tengunoibacter tsumagoiensis gen. nov., sp. nov., Dictyobacter kobayashii sp. nov., D. alpinus sp. nov., and D. joshuensis sp. nov. and description of Dictyobacteraceae fam. nov. within the order Ktedonobacterales isolated from Tengu-no-mugimeshi.</title>
        <authorList>
            <person name="Wang C.M."/>
            <person name="Zheng Y."/>
            <person name="Sakai Y."/>
            <person name="Toyoda A."/>
            <person name="Minakuchi Y."/>
            <person name="Abe K."/>
            <person name="Yokota A."/>
            <person name="Yabe S."/>
        </authorList>
    </citation>
    <scope>NUCLEOTIDE SEQUENCE [LARGE SCALE GENOMIC DNA]</scope>
    <source>
        <strain evidence="4">S-27</strain>
    </source>
</reference>
<evidence type="ECO:0000313" key="4">
    <source>
        <dbReference type="Proteomes" id="UP000287224"/>
    </source>
</evidence>
<keyword evidence="2" id="KW-1133">Transmembrane helix</keyword>
<comment type="caution">
    <text evidence="3">The sequence shown here is derived from an EMBL/GenBank/DDBJ whole genome shotgun (WGS) entry which is preliminary data.</text>
</comment>
<accession>A0A401Z9W5</accession>
<gene>
    <name evidence="3" type="ORF">KDAU_09930</name>
</gene>
<dbReference type="EMBL" id="BIFQ01000001">
    <property type="protein sequence ID" value="GCE03664.1"/>
    <property type="molecule type" value="Genomic_DNA"/>
</dbReference>
<feature type="compositionally biased region" description="Polar residues" evidence="1">
    <location>
        <begin position="248"/>
        <end position="260"/>
    </location>
</feature>
<feature type="region of interest" description="Disordered" evidence="1">
    <location>
        <begin position="119"/>
        <end position="289"/>
    </location>
</feature>
<keyword evidence="2" id="KW-0812">Transmembrane</keyword>
<protein>
    <submittedName>
        <fullName evidence="3">Uncharacterized protein</fullName>
    </submittedName>
</protein>
<dbReference type="AlphaFoldDB" id="A0A401Z9W5"/>
<feature type="transmembrane region" description="Helical" evidence="2">
    <location>
        <begin position="34"/>
        <end position="55"/>
    </location>
</feature>